<dbReference type="InterPro" id="IPR008966">
    <property type="entry name" value="Adhesion_dom_sf"/>
</dbReference>
<evidence type="ECO:0000256" key="1">
    <source>
        <dbReference type="ARBA" id="ARBA00004561"/>
    </source>
</evidence>
<accession>Q57319</accession>
<evidence type="ECO:0000313" key="9">
    <source>
        <dbReference type="EMBL" id="ATZ34410.1"/>
    </source>
</evidence>
<comment type="similarity">
    <text evidence="2">Belongs to the fimbrial protein family.</text>
</comment>
<dbReference type="EMBL" id="L36671">
    <property type="protein sequence ID" value="AAA75350.1"/>
    <property type="molecule type" value="Genomic_DNA"/>
</dbReference>
<reference evidence="8" key="5">
    <citation type="submission" date="1996-03" db="EMBL/GenBank/DDBJ databases">
        <authorList>
            <person name="Schifferli D.M."/>
        </authorList>
    </citation>
    <scope>NUCLEOTIDE SEQUENCE</scope>
    <source>
        <strain evidence="8">987</strain>
    </source>
</reference>
<evidence type="ECO:0000256" key="4">
    <source>
        <dbReference type="ARBA" id="ARBA00023263"/>
    </source>
</evidence>
<evidence type="ECO:0000313" key="10">
    <source>
        <dbReference type="EMBL" id="ATZ34470.1"/>
    </source>
</evidence>
<organism evidence="7">
    <name type="scientific">Escherichia coli</name>
    <dbReference type="NCBI Taxonomy" id="562"/>
    <lineage>
        <taxon>Bacteria</taxon>
        <taxon>Pseudomonadati</taxon>
        <taxon>Pseudomonadota</taxon>
        <taxon>Gammaproteobacteria</taxon>
        <taxon>Enterobacterales</taxon>
        <taxon>Enterobacteriaceae</taxon>
        <taxon>Escherichia</taxon>
    </lineage>
</organism>
<dbReference type="RefSeq" id="WP_063079410.1">
    <property type="nucleotide sequence ID" value="NZ_UCZI01000041.1"/>
</dbReference>
<feature type="chain" id="PRO_5014309678" evidence="5">
    <location>
        <begin position="20"/>
        <end position="171"/>
    </location>
</feature>
<keyword evidence="3 5" id="KW-0732">Signal</keyword>
<dbReference type="GO" id="GO:0009289">
    <property type="term" value="C:pilus"/>
    <property type="evidence" value="ECO:0007669"/>
    <property type="project" value="UniProtKB-SubCell"/>
</dbReference>
<dbReference type="InterPro" id="IPR000259">
    <property type="entry name" value="Adhesion_dom_fimbrial"/>
</dbReference>
<dbReference type="Pfam" id="PF00419">
    <property type="entry name" value="Fimbrial"/>
    <property type="match status" value="1"/>
</dbReference>
<dbReference type="InterPro" id="IPR050263">
    <property type="entry name" value="Bact_Fimbrial_Adh_Pro"/>
</dbReference>
<feature type="signal peptide" evidence="5">
    <location>
        <begin position="1"/>
        <end position="19"/>
    </location>
</feature>
<feature type="domain" description="Fimbrial-type adhesion" evidence="6">
    <location>
        <begin position="31"/>
        <end position="170"/>
    </location>
</feature>
<dbReference type="Proteomes" id="UP000236551">
    <property type="component" value="Chromosome"/>
</dbReference>
<evidence type="ECO:0000256" key="5">
    <source>
        <dbReference type="SAM" id="SignalP"/>
    </source>
</evidence>
<gene>
    <name evidence="7" type="primary">fasF</name>
    <name evidence="9" type="ORF">CV83915_04134</name>
    <name evidence="10" type="ORF">CV83915_04194</name>
</gene>
<protein>
    <submittedName>
        <fullName evidence="7 8">FasF</fullName>
    </submittedName>
</protein>
<dbReference type="EMBL" id="CP024978">
    <property type="protein sequence ID" value="ATZ34470.1"/>
    <property type="molecule type" value="Genomic_DNA"/>
</dbReference>
<reference evidence="8" key="3">
    <citation type="journal article" date="1994" name="J. Bacteriol.">
        <title>Permissive linker insertion sites in the outer membrane protein of 987P fimbriae of Escherichia coli.</title>
        <authorList>
            <person name="Schifferli D.M."/>
            <person name="Alrutz M.A."/>
        </authorList>
    </citation>
    <scope>NUCLEOTIDE SEQUENCE</scope>
    <source>
        <strain evidence="8">987</strain>
    </source>
</reference>
<keyword evidence="4" id="KW-0281">Fimbrium</keyword>
<dbReference type="PANTHER" id="PTHR33420">
    <property type="entry name" value="FIMBRIAL SUBUNIT ELFA-RELATED"/>
    <property type="match status" value="1"/>
</dbReference>
<dbReference type="EMBL" id="CP024978">
    <property type="protein sequence ID" value="ATZ34410.1"/>
    <property type="molecule type" value="Genomic_DNA"/>
</dbReference>
<reference evidence="8" key="2">
    <citation type="journal article" date="1994" name="Infect. Immun.">
        <title>A minor 987P protein different from the structural fimbrial subunit is the adhesin.</title>
        <authorList>
            <person name="Khan A.S."/>
            <person name="Schifferli D.M."/>
        </authorList>
    </citation>
    <scope>NUCLEOTIDE SEQUENCE</scope>
    <source>
        <strain evidence="8">987</strain>
    </source>
</reference>
<sequence>MNKLFFLSFLCFLSYSAHAKETLSFGNDIMLNVNVKEPICKLSSLSKQVDFGEFDRNDILANPPESNATFSFTDCSGVQYINFNFMGSYIDSSNNQLKIAEGANYASGVAIKLYENSNIEVNLSKKNKLYIGGAENYNLVLRAKVIPLDIQQINITPGDIKSSVALMISYE</sequence>
<evidence type="ECO:0000259" key="6">
    <source>
        <dbReference type="Pfam" id="PF00419"/>
    </source>
</evidence>
<dbReference type="Gene3D" id="2.60.40.1090">
    <property type="entry name" value="Fimbrial-type adhesion domain"/>
    <property type="match status" value="1"/>
</dbReference>
<evidence type="ECO:0000313" key="8">
    <source>
        <dbReference type="EMBL" id="AAB02689.1"/>
    </source>
</evidence>
<dbReference type="AlphaFoldDB" id="Q57319"/>
<evidence type="ECO:0000256" key="2">
    <source>
        <dbReference type="ARBA" id="ARBA00006671"/>
    </source>
</evidence>
<name>Q57319_ECOLX</name>
<evidence type="ECO:0000256" key="3">
    <source>
        <dbReference type="ARBA" id="ARBA00022729"/>
    </source>
</evidence>
<evidence type="ECO:0000313" key="7">
    <source>
        <dbReference type="EMBL" id="AAA75350.1"/>
    </source>
</evidence>
<dbReference type="EMBL" id="U50547">
    <property type="protein sequence ID" value="AAB02689.1"/>
    <property type="molecule type" value="Genomic_DNA"/>
</dbReference>
<reference evidence="7" key="4">
    <citation type="journal article" date="1995" name="J. Bacteriol.">
        <title>Ordered translocation of 987P fimbrial subunits through the outer membrane of Escherichia coli.</title>
        <authorList>
            <person name="Cao J."/>
            <person name="Khan A.S."/>
            <person name="Bayer M.E."/>
            <person name="Schifferli D.M."/>
        </authorList>
    </citation>
    <scope>NUCLEOTIDE SEQUENCE</scope>
    <source>
        <strain evidence="7">987</strain>
    </source>
</reference>
<dbReference type="GO" id="GO:0043709">
    <property type="term" value="P:cell adhesion involved in single-species biofilm formation"/>
    <property type="evidence" value="ECO:0007669"/>
    <property type="project" value="TreeGrafter"/>
</dbReference>
<evidence type="ECO:0000313" key="11">
    <source>
        <dbReference type="Proteomes" id="UP000236551"/>
    </source>
</evidence>
<dbReference type="SUPFAM" id="SSF49401">
    <property type="entry name" value="Bacterial adhesins"/>
    <property type="match status" value="1"/>
</dbReference>
<proteinExistence type="inferred from homology"/>
<dbReference type="InterPro" id="IPR036937">
    <property type="entry name" value="Adhesion_dom_fimbrial_sf"/>
</dbReference>
<comment type="subcellular location">
    <subcellularLocation>
        <location evidence="1">Fimbrium</location>
    </subcellularLocation>
</comment>
<reference evidence="7" key="1">
    <citation type="journal article" date="1991" name="Mol. Microbiol.">
        <title>987P fimbrial gene identification and protein characterization by T7 RNA polymerase-induced transcription and TnphoA mutagenesis.</title>
        <authorList>
            <person name="Schifferli D.M."/>
            <person name="Beachey E.H."/>
            <person name="Taylor R.K."/>
        </authorList>
    </citation>
    <scope>NUCLEOTIDE SEQUENCE</scope>
    <source>
        <strain evidence="7">987</strain>
    </source>
</reference>
<dbReference type="PANTHER" id="PTHR33420:SF3">
    <property type="entry name" value="FIMBRIAL SUBUNIT ELFA"/>
    <property type="match status" value="1"/>
</dbReference>
<reference evidence="9 11" key="6">
    <citation type="submission" date="2017-11" db="EMBL/GenBank/DDBJ databases">
        <title>Escherichia coli CV839-15 Genome sequencing and assembly.</title>
        <authorList>
            <person name="Li Z."/>
            <person name="Song N."/>
            <person name="Li W."/>
            <person name="Philip H.R."/>
            <person name="Bu Z."/>
            <person name="Siguo L."/>
        </authorList>
    </citation>
    <scope>NUCLEOTIDE SEQUENCE [LARGE SCALE GENOMIC DNA]</scope>
    <source>
        <strain evidence="9 11">CV839-15</strain>
    </source>
</reference>